<evidence type="ECO:0000313" key="2">
    <source>
        <dbReference type="EMBL" id="GAB1289214.1"/>
    </source>
</evidence>
<name>A0ABQ0EQ73_APOSI</name>
<dbReference type="InterPro" id="IPR028082">
    <property type="entry name" value="Peripla_BP_I"/>
</dbReference>
<protein>
    <submittedName>
        <fullName evidence="2">Vomeronasal 2, receptor 115</fullName>
    </submittedName>
</protein>
<keyword evidence="1" id="KW-0732">Signal</keyword>
<gene>
    <name evidence="2" type="ORF">APTSU1_000444400</name>
</gene>
<dbReference type="EMBL" id="BAAFST010000004">
    <property type="protein sequence ID" value="GAB1289214.1"/>
    <property type="molecule type" value="Genomic_DNA"/>
</dbReference>
<organism evidence="2 3">
    <name type="scientific">Apodemus speciosus</name>
    <name type="common">Large Japanese field mouse</name>
    <dbReference type="NCBI Taxonomy" id="105296"/>
    <lineage>
        <taxon>Eukaryota</taxon>
        <taxon>Metazoa</taxon>
        <taxon>Chordata</taxon>
        <taxon>Craniata</taxon>
        <taxon>Vertebrata</taxon>
        <taxon>Euteleostomi</taxon>
        <taxon>Mammalia</taxon>
        <taxon>Eutheria</taxon>
        <taxon>Euarchontoglires</taxon>
        <taxon>Glires</taxon>
        <taxon>Rodentia</taxon>
        <taxon>Myomorpha</taxon>
        <taxon>Muroidea</taxon>
        <taxon>Muridae</taxon>
        <taxon>Murinae</taxon>
        <taxon>Apodemus</taxon>
    </lineage>
</organism>
<dbReference type="Gene3D" id="3.40.50.2300">
    <property type="match status" value="1"/>
</dbReference>
<keyword evidence="2" id="KW-0675">Receptor</keyword>
<keyword evidence="3" id="KW-1185">Reference proteome</keyword>
<sequence length="46" mass="5276">MAFIEGSYDIYNAVYAFAHALHETTFQKIDNLPKDNGKEHDNSCKK</sequence>
<evidence type="ECO:0000313" key="3">
    <source>
        <dbReference type="Proteomes" id="UP001623349"/>
    </source>
</evidence>
<dbReference type="Proteomes" id="UP001623349">
    <property type="component" value="Unassembled WGS sequence"/>
</dbReference>
<accession>A0ABQ0EQ73</accession>
<dbReference type="SUPFAM" id="SSF53822">
    <property type="entry name" value="Periplasmic binding protein-like I"/>
    <property type="match status" value="1"/>
</dbReference>
<comment type="caution">
    <text evidence="2">The sequence shown here is derived from an EMBL/GenBank/DDBJ whole genome shotgun (WGS) entry which is preliminary data.</text>
</comment>
<reference evidence="2 3" key="1">
    <citation type="submission" date="2024-08" db="EMBL/GenBank/DDBJ databases">
        <title>The draft genome of Apodemus speciosus.</title>
        <authorList>
            <person name="Nabeshima K."/>
            <person name="Suzuki S."/>
            <person name="Onuma M."/>
        </authorList>
    </citation>
    <scope>NUCLEOTIDE SEQUENCE [LARGE SCALE GENOMIC DNA]</scope>
    <source>
        <strain evidence="2">IB14-021</strain>
    </source>
</reference>
<evidence type="ECO:0000256" key="1">
    <source>
        <dbReference type="ARBA" id="ARBA00022729"/>
    </source>
</evidence>
<proteinExistence type="predicted"/>